<dbReference type="OrthoDB" id="6359816at2759"/>
<reference evidence="2" key="1">
    <citation type="submission" date="2021-06" db="EMBL/GenBank/DDBJ databases">
        <authorList>
            <person name="Kallberg Y."/>
            <person name="Tangrot J."/>
            <person name="Rosling A."/>
        </authorList>
    </citation>
    <scope>NUCLEOTIDE SEQUENCE</scope>
    <source>
        <strain evidence="2">FL130A</strain>
    </source>
</reference>
<dbReference type="Gene3D" id="2.60.120.920">
    <property type="match status" value="1"/>
</dbReference>
<dbReference type="InterPro" id="IPR000210">
    <property type="entry name" value="BTB/POZ_dom"/>
</dbReference>
<dbReference type="CDD" id="cd18186">
    <property type="entry name" value="BTB_POZ_ZBTB_KLHL-like"/>
    <property type="match status" value="1"/>
</dbReference>
<organism evidence="2 3">
    <name type="scientific">Ambispora leptoticha</name>
    <dbReference type="NCBI Taxonomy" id="144679"/>
    <lineage>
        <taxon>Eukaryota</taxon>
        <taxon>Fungi</taxon>
        <taxon>Fungi incertae sedis</taxon>
        <taxon>Mucoromycota</taxon>
        <taxon>Glomeromycotina</taxon>
        <taxon>Glomeromycetes</taxon>
        <taxon>Archaeosporales</taxon>
        <taxon>Ambisporaceae</taxon>
        <taxon>Ambispora</taxon>
    </lineage>
</organism>
<proteinExistence type="predicted"/>
<dbReference type="Proteomes" id="UP000789508">
    <property type="component" value="Unassembled WGS sequence"/>
</dbReference>
<dbReference type="Pfam" id="PF00651">
    <property type="entry name" value="BTB"/>
    <property type="match status" value="1"/>
</dbReference>
<dbReference type="InterPro" id="IPR003877">
    <property type="entry name" value="SPRY_dom"/>
</dbReference>
<dbReference type="SUPFAM" id="SSF54695">
    <property type="entry name" value="POZ domain"/>
    <property type="match status" value="1"/>
</dbReference>
<dbReference type="InterPro" id="IPR043136">
    <property type="entry name" value="B30.2/SPRY_sf"/>
</dbReference>
<comment type="caution">
    <text evidence="2">The sequence shown here is derived from an EMBL/GenBank/DDBJ whole genome shotgun (WGS) entry which is preliminary data.</text>
</comment>
<evidence type="ECO:0000259" key="1">
    <source>
        <dbReference type="PROSITE" id="PS50188"/>
    </source>
</evidence>
<keyword evidence="3" id="KW-1185">Reference proteome</keyword>
<sequence>MLLNGMCETTKNIIKFPEITTPAMKIILEFLYTGDVSTHHFAIRTAIDTFHAANYFILPDLEKMISEFIIDILKKEKEKDKIDCIVEFFSSMISRSCSVVICCEIKVYREIWNAIVNTQIWLIPFERMTFEMLRILLSETFDFEDYFLTTEYDLFRYVLLWAARRISQQAFLVFSDYLPLVETIDYFRDQILKGFKNDVSSDPIIAKYRDQIHEDISQLLAFIDLRRIPPKIIATVIRPLKLISDEICLNACDYHAKAYCTPKQQRGLYHYKSLQWDKLACGSKLKIYENSTRVSALADLTFHQSVRTKQAFWGEGVYEWDVIIEETCFYAWVGICATECVNYEKPLGLQQYGWVISSGGFYQNYGRKWGDRLPFFGKNSKVTVHLDMTNRTCAFSINNVRMPVAFNNLPEKVYPAVSLVCPGRFHILPHKPC</sequence>
<dbReference type="EMBL" id="CAJVPS010007098">
    <property type="protein sequence ID" value="CAG8631713.1"/>
    <property type="molecule type" value="Genomic_DNA"/>
</dbReference>
<dbReference type="AlphaFoldDB" id="A0A9N9D9E0"/>
<dbReference type="InterPro" id="IPR013320">
    <property type="entry name" value="ConA-like_dom_sf"/>
</dbReference>
<dbReference type="Pfam" id="PF00622">
    <property type="entry name" value="SPRY"/>
    <property type="match status" value="1"/>
</dbReference>
<name>A0A9N9D9E0_9GLOM</name>
<dbReference type="SUPFAM" id="SSF49899">
    <property type="entry name" value="Concanavalin A-like lectins/glucanases"/>
    <property type="match status" value="1"/>
</dbReference>
<evidence type="ECO:0000313" key="2">
    <source>
        <dbReference type="EMBL" id="CAG8631713.1"/>
    </source>
</evidence>
<dbReference type="InterPro" id="IPR011333">
    <property type="entry name" value="SKP1/BTB/POZ_sf"/>
</dbReference>
<evidence type="ECO:0000313" key="3">
    <source>
        <dbReference type="Proteomes" id="UP000789508"/>
    </source>
</evidence>
<dbReference type="InterPro" id="IPR001870">
    <property type="entry name" value="B30.2/SPRY"/>
</dbReference>
<dbReference type="InterPro" id="IPR050672">
    <property type="entry name" value="FBXO45-Fsn/SPSB_families"/>
</dbReference>
<feature type="domain" description="B30.2/SPRY" evidence="1">
    <location>
        <begin position="253"/>
        <end position="433"/>
    </location>
</feature>
<dbReference type="CDD" id="cd11709">
    <property type="entry name" value="SPRY"/>
    <property type="match status" value="1"/>
</dbReference>
<accession>A0A9N9D9E0</accession>
<dbReference type="PANTHER" id="PTHR12245:SF5">
    <property type="entry name" value="SPRY DOMAIN-CONTAINING SOCS BOX PROTEIN 3"/>
    <property type="match status" value="1"/>
</dbReference>
<protein>
    <submittedName>
        <fullName evidence="2">1576_t:CDS:1</fullName>
    </submittedName>
</protein>
<dbReference type="Gene3D" id="3.30.710.10">
    <property type="entry name" value="Potassium Channel Kv1.1, Chain A"/>
    <property type="match status" value="1"/>
</dbReference>
<dbReference type="PROSITE" id="PS50188">
    <property type="entry name" value="B302_SPRY"/>
    <property type="match status" value="1"/>
</dbReference>
<dbReference type="PANTHER" id="PTHR12245">
    <property type="entry name" value="SPRY DOMAIN CONTAINING SOCS BOX PROTEIN"/>
    <property type="match status" value="1"/>
</dbReference>
<gene>
    <name evidence="2" type="ORF">ALEPTO_LOCUS9380</name>
</gene>
<dbReference type="SMART" id="SM00449">
    <property type="entry name" value="SPRY"/>
    <property type="match status" value="1"/>
</dbReference>